<dbReference type="InterPro" id="IPR012677">
    <property type="entry name" value="Nucleotide-bd_a/b_plait_sf"/>
</dbReference>
<dbReference type="PANTHER" id="PTHR21245">
    <property type="entry name" value="HETEROGENEOUS NUCLEAR RIBONUCLEOPROTEIN"/>
    <property type="match status" value="1"/>
</dbReference>
<evidence type="ECO:0000256" key="3">
    <source>
        <dbReference type="ARBA" id="ARBA00022737"/>
    </source>
</evidence>
<dbReference type="AlphaFoldDB" id="A0AAW1DJ99"/>
<evidence type="ECO:0000256" key="2">
    <source>
        <dbReference type="ARBA" id="ARBA00022490"/>
    </source>
</evidence>
<dbReference type="PROSITE" id="PS50102">
    <property type="entry name" value="RRM"/>
    <property type="match status" value="3"/>
</dbReference>
<dbReference type="Pfam" id="PF00076">
    <property type="entry name" value="RRM_1"/>
    <property type="match status" value="3"/>
</dbReference>
<keyword evidence="4 5" id="KW-0694">RNA-binding</keyword>
<evidence type="ECO:0000256" key="5">
    <source>
        <dbReference type="PROSITE-ProRule" id="PRU00176"/>
    </source>
</evidence>
<evidence type="ECO:0000256" key="1">
    <source>
        <dbReference type="ARBA" id="ARBA00004496"/>
    </source>
</evidence>
<dbReference type="Proteomes" id="UP001461498">
    <property type="component" value="Unassembled WGS sequence"/>
</dbReference>
<dbReference type="GO" id="GO:0005737">
    <property type="term" value="C:cytoplasm"/>
    <property type="evidence" value="ECO:0007669"/>
    <property type="project" value="UniProtKB-SubCell"/>
</dbReference>
<accession>A0AAW1DJ99</accession>
<comment type="subcellular location">
    <subcellularLocation>
        <location evidence="1">Cytoplasm</location>
    </subcellularLocation>
</comment>
<evidence type="ECO:0000256" key="4">
    <source>
        <dbReference type="ARBA" id="ARBA00022884"/>
    </source>
</evidence>
<dbReference type="EMBL" id="JAPXFL010000003">
    <property type="protein sequence ID" value="KAK9508545.1"/>
    <property type="molecule type" value="Genomic_DNA"/>
</dbReference>
<dbReference type="InterPro" id="IPR000504">
    <property type="entry name" value="RRM_dom"/>
</dbReference>
<dbReference type="CDD" id="cd12249">
    <property type="entry name" value="RRM1_hnRNPR_like"/>
    <property type="match status" value="1"/>
</dbReference>
<organism evidence="7 8">
    <name type="scientific">Rhynocoris fuscipes</name>
    <dbReference type="NCBI Taxonomy" id="488301"/>
    <lineage>
        <taxon>Eukaryota</taxon>
        <taxon>Metazoa</taxon>
        <taxon>Ecdysozoa</taxon>
        <taxon>Arthropoda</taxon>
        <taxon>Hexapoda</taxon>
        <taxon>Insecta</taxon>
        <taxon>Pterygota</taxon>
        <taxon>Neoptera</taxon>
        <taxon>Paraneoptera</taxon>
        <taxon>Hemiptera</taxon>
        <taxon>Heteroptera</taxon>
        <taxon>Panheteroptera</taxon>
        <taxon>Cimicomorpha</taxon>
        <taxon>Reduviidae</taxon>
        <taxon>Harpactorinae</taxon>
        <taxon>Harpactorini</taxon>
        <taxon>Rhynocoris</taxon>
    </lineage>
</organism>
<keyword evidence="8" id="KW-1185">Reference proteome</keyword>
<name>A0AAW1DJ99_9HEMI</name>
<comment type="caution">
    <text evidence="7">The sequence shown here is derived from an EMBL/GenBank/DDBJ whole genome shotgun (WGS) entry which is preliminary data.</text>
</comment>
<dbReference type="NCBIfam" id="TIGR01648">
    <property type="entry name" value="hnRNP-R-Q"/>
    <property type="match status" value="1"/>
</dbReference>
<evidence type="ECO:0000259" key="6">
    <source>
        <dbReference type="PROSITE" id="PS50102"/>
    </source>
</evidence>
<dbReference type="SUPFAM" id="SSF54928">
    <property type="entry name" value="RNA-binding domain, RBD"/>
    <property type="match status" value="2"/>
</dbReference>
<sequence length="316" mass="36644">MNNINADYQIDYEEKIFQTNGQRKYGGPPEDWIGDPPPRGTEIFVGGLPRDFKENSFVPLFAKIGRIYSTRLMVDFSGQNRGFAFIQYSTTAEAKTAIKDLHGYEIKPGMRLHVTKSIDNCRLFVGHIPKTLNKQQIEDILRSYFDDIKQVFVYYNPSDKNQNRGFCFVEFQDHRAACLARRKYFTTGISEWRGVVVDWAIPEEDVAEEVMNSVTVMYMRNLMLKTSESTIRELLLQCVKSCEILRVRKVRDFAFAHFTNRNAASNAIKFMNGFNIDGAEIFATWAKPAYAIEKVNKVICFLYLFYFISYLLDYVI</sequence>
<dbReference type="FunFam" id="3.30.70.330:FF:000022">
    <property type="entry name" value="APOBEC1 complementation factor isoform X1"/>
    <property type="match status" value="1"/>
</dbReference>
<reference evidence="7 8" key="1">
    <citation type="submission" date="2022-12" db="EMBL/GenBank/DDBJ databases">
        <title>Chromosome-level genome assembly of true bugs.</title>
        <authorList>
            <person name="Ma L."/>
            <person name="Li H."/>
        </authorList>
    </citation>
    <scope>NUCLEOTIDE SEQUENCE [LARGE SCALE GENOMIC DNA]</scope>
    <source>
        <strain evidence="7">Lab_2022b</strain>
    </source>
</reference>
<protein>
    <recommendedName>
        <fullName evidence="6">RRM domain-containing protein</fullName>
    </recommendedName>
</protein>
<evidence type="ECO:0000313" key="7">
    <source>
        <dbReference type="EMBL" id="KAK9508545.1"/>
    </source>
</evidence>
<feature type="domain" description="RRM" evidence="6">
    <location>
        <begin position="215"/>
        <end position="288"/>
    </location>
</feature>
<dbReference type="SMART" id="SM00360">
    <property type="entry name" value="RRM"/>
    <property type="match status" value="3"/>
</dbReference>
<gene>
    <name evidence="7" type="ORF">O3M35_006082</name>
</gene>
<dbReference type="GO" id="GO:0003723">
    <property type="term" value="F:RNA binding"/>
    <property type="evidence" value="ECO:0007669"/>
    <property type="project" value="UniProtKB-UniRule"/>
</dbReference>
<dbReference type="Gene3D" id="3.30.70.330">
    <property type="match status" value="3"/>
</dbReference>
<keyword evidence="3" id="KW-0677">Repeat</keyword>
<dbReference type="InterPro" id="IPR006535">
    <property type="entry name" value="HnRNP_R/Q_splicing_fac"/>
</dbReference>
<proteinExistence type="predicted"/>
<keyword evidence="2" id="KW-0963">Cytoplasm</keyword>
<evidence type="ECO:0000313" key="8">
    <source>
        <dbReference type="Proteomes" id="UP001461498"/>
    </source>
</evidence>
<feature type="domain" description="RRM" evidence="6">
    <location>
        <begin position="41"/>
        <end position="119"/>
    </location>
</feature>
<dbReference type="InterPro" id="IPR035979">
    <property type="entry name" value="RBD_domain_sf"/>
</dbReference>
<feature type="domain" description="RRM" evidence="6">
    <location>
        <begin position="121"/>
        <end position="202"/>
    </location>
</feature>